<feature type="compositionally biased region" description="Polar residues" evidence="3">
    <location>
        <begin position="153"/>
        <end position="166"/>
    </location>
</feature>
<dbReference type="EMBL" id="KQ989097">
    <property type="protein sequence ID" value="KZV54844.1"/>
    <property type="molecule type" value="Genomic_DNA"/>
</dbReference>
<dbReference type="Pfam" id="PF03763">
    <property type="entry name" value="Remorin_C"/>
    <property type="match status" value="1"/>
</dbReference>
<comment type="similarity">
    <text evidence="1">Belongs to the remorin family.</text>
</comment>
<dbReference type="PANTHER" id="PTHR31471">
    <property type="entry name" value="OS02G0116800 PROTEIN"/>
    <property type="match status" value="1"/>
</dbReference>
<feature type="compositionally biased region" description="Basic and acidic residues" evidence="3">
    <location>
        <begin position="56"/>
        <end position="65"/>
    </location>
</feature>
<proteinExistence type="inferred from homology"/>
<feature type="domain" description="Remorin C-terminal" evidence="4">
    <location>
        <begin position="195"/>
        <end position="309"/>
    </location>
</feature>
<feature type="region of interest" description="Disordered" evidence="3">
    <location>
        <begin position="56"/>
        <end position="198"/>
    </location>
</feature>
<reference evidence="5 6" key="1">
    <citation type="journal article" date="2015" name="Proc. Natl. Acad. Sci. U.S.A.">
        <title>The resurrection genome of Boea hygrometrica: A blueprint for survival of dehydration.</title>
        <authorList>
            <person name="Xiao L."/>
            <person name="Yang G."/>
            <person name="Zhang L."/>
            <person name="Yang X."/>
            <person name="Zhao S."/>
            <person name="Ji Z."/>
            <person name="Zhou Q."/>
            <person name="Hu M."/>
            <person name="Wang Y."/>
            <person name="Chen M."/>
            <person name="Xu Y."/>
            <person name="Jin H."/>
            <person name="Xiao X."/>
            <person name="Hu G."/>
            <person name="Bao F."/>
            <person name="Hu Y."/>
            <person name="Wan P."/>
            <person name="Li L."/>
            <person name="Deng X."/>
            <person name="Kuang T."/>
            <person name="Xiang C."/>
            <person name="Zhu J.K."/>
            <person name="Oliver M.J."/>
            <person name="He Y."/>
        </authorList>
    </citation>
    <scope>NUCLEOTIDE SEQUENCE [LARGE SCALE GENOMIC DNA]</scope>
    <source>
        <strain evidence="6">cv. XS01</strain>
    </source>
</reference>
<keyword evidence="6" id="KW-1185">Reference proteome</keyword>
<evidence type="ECO:0000259" key="4">
    <source>
        <dbReference type="Pfam" id="PF03763"/>
    </source>
</evidence>
<dbReference type="PANTHER" id="PTHR31471:SF51">
    <property type="entry name" value="REMORIN FAMILY PROTEIN"/>
    <property type="match status" value="1"/>
</dbReference>
<protein>
    <submittedName>
        <fullName evidence="5">Ensconsin</fullName>
    </submittedName>
</protein>
<accession>A0A2Z7D5D3</accession>
<evidence type="ECO:0000256" key="1">
    <source>
        <dbReference type="ARBA" id="ARBA00005711"/>
    </source>
</evidence>
<dbReference type="AlphaFoldDB" id="A0A2Z7D5D3"/>
<feature type="compositionally biased region" description="Basic and acidic residues" evidence="3">
    <location>
        <begin position="79"/>
        <end position="111"/>
    </location>
</feature>
<dbReference type="InterPro" id="IPR005516">
    <property type="entry name" value="Remorin_C"/>
</dbReference>
<gene>
    <name evidence="5" type="ORF">F511_39802</name>
</gene>
<feature type="coiled-coil region" evidence="2">
    <location>
        <begin position="273"/>
        <end position="300"/>
    </location>
</feature>
<keyword evidence="2" id="KW-0175">Coiled coil</keyword>
<evidence type="ECO:0000256" key="3">
    <source>
        <dbReference type="SAM" id="MobiDB-lite"/>
    </source>
</evidence>
<name>A0A2Z7D5D3_9LAMI</name>
<organism evidence="5 6">
    <name type="scientific">Dorcoceras hygrometricum</name>
    <dbReference type="NCBI Taxonomy" id="472368"/>
    <lineage>
        <taxon>Eukaryota</taxon>
        <taxon>Viridiplantae</taxon>
        <taxon>Streptophyta</taxon>
        <taxon>Embryophyta</taxon>
        <taxon>Tracheophyta</taxon>
        <taxon>Spermatophyta</taxon>
        <taxon>Magnoliopsida</taxon>
        <taxon>eudicotyledons</taxon>
        <taxon>Gunneridae</taxon>
        <taxon>Pentapetalae</taxon>
        <taxon>asterids</taxon>
        <taxon>lamiids</taxon>
        <taxon>Lamiales</taxon>
        <taxon>Gesneriaceae</taxon>
        <taxon>Didymocarpoideae</taxon>
        <taxon>Trichosporeae</taxon>
        <taxon>Loxocarpinae</taxon>
        <taxon>Dorcoceras</taxon>
    </lineage>
</organism>
<sequence>MEEDKRIPPQSVRERKRRQGWIRKQLSRQMSWDFDFSGAHYPTAVAAAAHAVKTLEESSAKDQKVDSYAPEKSLNKMKSKVEDPRIRPERPRGSAKIRDEFAKASFKDQEIKVPISTSTGKTKHETGISNAPSMKKKASFVDTYQKDERTGRNSENSAVEMTQTFPDKNLDITAGSEKPEIRNPTPAAKPGPGDSMADAWENEEMASLRERNSWLLEYNERSFRYKKMMDTIEKWEIKKMTNAKRKIKRREAETDKSRMKTVQSYRNDISRIHEVAEAARAQAEKNRRNQEIKVKEKANKIRLTGKIPATCMCF</sequence>
<evidence type="ECO:0000256" key="2">
    <source>
        <dbReference type="SAM" id="Coils"/>
    </source>
</evidence>
<dbReference type="OrthoDB" id="1879425at2759"/>
<evidence type="ECO:0000313" key="5">
    <source>
        <dbReference type="EMBL" id="KZV54844.1"/>
    </source>
</evidence>
<dbReference type="Proteomes" id="UP000250235">
    <property type="component" value="Unassembled WGS sequence"/>
</dbReference>
<evidence type="ECO:0000313" key="6">
    <source>
        <dbReference type="Proteomes" id="UP000250235"/>
    </source>
</evidence>